<feature type="transmembrane region" description="Helical" evidence="7">
    <location>
        <begin position="305"/>
        <end position="324"/>
    </location>
</feature>
<evidence type="ECO:0000313" key="10">
    <source>
        <dbReference type="Proteomes" id="UP000233781"/>
    </source>
</evidence>
<keyword evidence="5 7" id="KW-0472">Membrane</keyword>
<evidence type="ECO:0000256" key="7">
    <source>
        <dbReference type="SAM" id="Phobius"/>
    </source>
</evidence>
<feature type="transmembrane region" description="Helical" evidence="7">
    <location>
        <begin position="248"/>
        <end position="272"/>
    </location>
</feature>
<dbReference type="EMBL" id="PJNE01000001">
    <property type="protein sequence ID" value="PKW27371.1"/>
    <property type="molecule type" value="Genomic_DNA"/>
</dbReference>
<sequence length="460" mass="46428">MTMTDTPTQDQSPPPRAAGALDDVFERLHRSDVRRDTDHRWFGGVCSGLAARFGVDPLLIRAAAIALTIAGGVGVPVYLVLWLALPDTRGTVLVERAVRHGDAWAVVLGVVTALFVVGGLLSLGTGNDHWGGSLWLLLPVGLVVWLLVNRSRSGGHQQWGEATGYAPYPAPPGAPVPPPPPGGTPMSGPTSSFAPPASAMAAPVTTGTAPYGSGMPAAPPTGYGPWAPPRPPLPPAPPRPRRRRPSGYVGLVSLGLAAALVGLGVVLAGPLGFPGEPVLLGLTLALAGTSLVVLGLALTGRASGFSGFLTVALTLATVFGVLVAHSPAGVGGTGDRTWTPTAAVTPVTYTLGVGDATLDLTNLTDLTAAAPGADAPLRVSVQIGAGSLRIEVPPGLDVRVENSVGAGTVSYGRPGSLTQAPQNGDPGTDFTYDAVVGAGGTPDVVVTTEVGLGDITIEEQ</sequence>
<dbReference type="PANTHER" id="PTHR33885">
    <property type="entry name" value="PHAGE SHOCK PROTEIN C"/>
    <property type="match status" value="1"/>
</dbReference>
<feature type="region of interest" description="Disordered" evidence="6">
    <location>
        <begin position="162"/>
        <end position="201"/>
    </location>
</feature>
<keyword evidence="3 7" id="KW-0812">Transmembrane</keyword>
<comment type="subcellular location">
    <subcellularLocation>
        <location evidence="1">Cell membrane</location>
        <topology evidence="1">Single-pass membrane protein</topology>
    </subcellularLocation>
</comment>
<keyword evidence="4 7" id="KW-1133">Transmembrane helix</keyword>
<evidence type="ECO:0000256" key="1">
    <source>
        <dbReference type="ARBA" id="ARBA00004162"/>
    </source>
</evidence>
<feature type="compositionally biased region" description="Pro residues" evidence="6">
    <location>
        <begin position="168"/>
        <end position="183"/>
    </location>
</feature>
<evidence type="ECO:0000256" key="6">
    <source>
        <dbReference type="SAM" id="MobiDB-lite"/>
    </source>
</evidence>
<accession>A0A2N3YKI4</accession>
<organism evidence="9 10">
    <name type="scientific">Phycicoccus duodecadis</name>
    <dbReference type="NCBI Taxonomy" id="173053"/>
    <lineage>
        <taxon>Bacteria</taxon>
        <taxon>Bacillati</taxon>
        <taxon>Actinomycetota</taxon>
        <taxon>Actinomycetes</taxon>
        <taxon>Micrococcales</taxon>
        <taxon>Intrasporangiaceae</taxon>
        <taxon>Phycicoccus</taxon>
    </lineage>
</organism>
<comment type="caution">
    <text evidence="9">The sequence shown here is derived from an EMBL/GenBank/DDBJ whole genome shotgun (WGS) entry which is preliminary data.</text>
</comment>
<dbReference type="AlphaFoldDB" id="A0A2N3YKI4"/>
<evidence type="ECO:0000256" key="3">
    <source>
        <dbReference type="ARBA" id="ARBA00022692"/>
    </source>
</evidence>
<dbReference type="InterPro" id="IPR007168">
    <property type="entry name" value="Phageshock_PspC_N"/>
</dbReference>
<keyword evidence="2" id="KW-1003">Cell membrane</keyword>
<evidence type="ECO:0000256" key="5">
    <source>
        <dbReference type="ARBA" id="ARBA00023136"/>
    </source>
</evidence>
<gene>
    <name evidence="9" type="ORF">ATL31_2212</name>
</gene>
<evidence type="ECO:0000259" key="8">
    <source>
        <dbReference type="Pfam" id="PF04024"/>
    </source>
</evidence>
<feature type="compositionally biased region" description="Low complexity" evidence="6">
    <location>
        <begin position="187"/>
        <end position="201"/>
    </location>
</feature>
<proteinExistence type="predicted"/>
<feature type="transmembrane region" description="Helical" evidence="7">
    <location>
        <begin position="58"/>
        <end position="83"/>
    </location>
</feature>
<name>A0A2N3YKI4_9MICO</name>
<dbReference type="Proteomes" id="UP000233781">
    <property type="component" value="Unassembled WGS sequence"/>
</dbReference>
<dbReference type="Pfam" id="PF04024">
    <property type="entry name" value="PspC"/>
    <property type="match status" value="1"/>
</dbReference>
<dbReference type="GO" id="GO:0005886">
    <property type="term" value="C:plasma membrane"/>
    <property type="evidence" value="ECO:0007669"/>
    <property type="project" value="UniProtKB-SubCell"/>
</dbReference>
<protein>
    <submittedName>
        <fullName evidence="9">Phage shock protein C (PspC) family protein</fullName>
    </submittedName>
</protein>
<feature type="transmembrane region" description="Helical" evidence="7">
    <location>
        <begin position="130"/>
        <end position="148"/>
    </location>
</feature>
<feature type="domain" description="Phage shock protein PspC N-terminal" evidence="8">
    <location>
        <begin position="33"/>
        <end position="87"/>
    </location>
</feature>
<evidence type="ECO:0000256" key="2">
    <source>
        <dbReference type="ARBA" id="ARBA00022475"/>
    </source>
</evidence>
<feature type="compositionally biased region" description="Pro residues" evidence="6">
    <location>
        <begin position="226"/>
        <end position="238"/>
    </location>
</feature>
<feature type="transmembrane region" description="Helical" evidence="7">
    <location>
        <begin position="103"/>
        <end position="124"/>
    </location>
</feature>
<evidence type="ECO:0000256" key="4">
    <source>
        <dbReference type="ARBA" id="ARBA00022989"/>
    </source>
</evidence>
<reference evidence="9 10" key="1">
    <citation type="submission" date="2017-12" db="EMBL/GenBank/DDBJ databases">
        <title>Sequencing the genomes of 1000 Actinobacteria strains.</title>
        <authorList>
            <person name="Klenk H.-P."/>
        </authorList>
    </citation>
    <scope>NUCLEOTIDE SEQUENCE [LARGE SCALE GENOMIC DNA]</scope>
    <source>
        <strain evidence="9 10">DSM 12806</strain>
    </source>
</reference>
<dbReference type="InterPro" id="IPR052027">
    <property type="entry name" value="PspC"/>
</dbReference>
<dbReference type="PANTHER" id="PTHR33885:SF3">
    <property type="entry name" value="PHAGE SHOCK PROTEIN C"/>
    <property type="match status" value="1"/>
</dbReference>
<feature type="transmembrane region" description="Helical" evidence="7">
    <location>
        <begin position="278"/>
        <end position="298"/>
    </location>
</feature>
<evidence type="ECO:0000313" key="9">
    <source>
        <dbReference type="EMBL" id="PKW27371.1"/>
    </source>
</evidence>
<keyword evidence="10" id="KW-1185">Reference proteome</keyword>
<feature type="region of interest" description="Disordered" evidence="6">
    <location>
        <begin position="222"/>
        <end position="244"/>
    </location>
</feature>